<dbReference type="OrthoDB" id="1466667at2"/>
<gene>
    <name evidence="1" type="ORF">F7D73_09330</name>
</gene>
<keyword evidence="1" id="KW-0131">Cell cycle</keyword>
<dbReference type="Proteomes" id="UP000480425">
    <property type="component" value="Unassembled WGS sequence"/>
</dbReference>
<evidence type="ECO:0000313" key="2">
    <source>
        <dbReference type="Proteomes" id="UP000480425"/>
    </source>
</evidence>
<proteinExistence type="predicted"/>
<dbReference type="GO" id="GO:0051301">
    <property type="term" value="P:cell division"/>
    <property type="evidence" value="ECO:0007669"/>
    <property type="project" value="UniProtKB-KW"/>
</dbReference>
<reference evidence="1 2" key="1">
    <citation type="submission" date="2019-09" db="EMBL/GenBank/DDBJ databases">
        <title>Distinct polysaccharide growth profiles of human intestinal Prevotella copri isolates.</title>
        <authorList>
            <person name="Fehlner-Peach H."/>
            <person name="Magnabosco C."/>
            <person name="Raghavan V."/>
            <person name="Scher J.U."/>
            <person name="Tett A."/>
            <person name="Cox L.M."/>
            <person name="Gottsegen C."/>
            <person name="Watters A."/>
            <person name="Wiltshire- Gordon J.D."/>
            <person name="Segata N."/>
            <person name="Bonneau R."/>
            <person name="Littman D.R."/>
        </authorList>
    </citation>
    <scope>NUCLEOTIDE SEQUENCE [LARGE SCALE GENOMIC DNA]</scope>
    <source>
        <strain evidence="2">iA622</strain>
    </source>
</reference>
<evidence type="ECO:0000313" key="1">
    <source>
        <dbReference type="EMBL" id="MQN81153.1"/>
    </source>
</evidence>
<organism evidence="1 2">
    <name type="scientific">Segatella copri</name>
    <dbReference type="NCBI Taxonomy" id="165179"/>
    <lineage>
        <taxon>Bacteria</taxon>
        <taxon>Pseudomonadati</taxon>
        <taxon>Bacteroidota</taxon>
        <taxon>Bacteroidia</taxon>
        <taxon>Bacteroidales</taxon>
        <taxon>Prevotellaceae</taxon>
        <taxon>Segatella</taxon>
    </lineage>
</organism>
<dbReference type="RefSeq" id="WP_153124152.1">
    <property type="nucleotide sequence ID" value="NZ_JAHOEO010000010.1"/>
</dbReference>
<accession>A0A6G1U0S9</accession>
<name>A0A6G1U0S9_9BACT</name>
<dbReference type="AlphaFoldDB" id="A0A6G1U0S9"/>
<protein>
    <submittedName>
        <fullName evidence="1">Cell division protein FtsQ</fullName>
    </submittedName>
</protein>
<comment type="caution">
    <text evidence="1">The sequence shown here is derived from an EMBL/GenBank/DDBJ whole genome shotgun (WGS) entry which is preliminary data.</text>
</comment>
<sequence>MHINWKKITIITLDLIIGTYLVFAFTKFNKPDEANLVCTKVNINIQDEMTNGFLNAKEIKKRLEINKLYPLAKPLNDVNARKIEESLKTSPFVKTAECYKTQEGLVDIYLTQRMPIVRIKSINNEDYYIDDHYQIMPNTNYTSDIIIATGYINKWFAKKYISLLSKALMTSELWRNQIEQINVLPDRGIELVPRVGNHIVYLGCLPETNHIDKREENINEFVKKKMDRLEKFYKYGLSQAGWNKYSYINIEFDNQIICTKHHNS</sequence>
<keyword evidence="1" id="KW-0132">Cell division</keyword>
<dbReference type="EMBL" id="VZCB01000076">
    <property type="protein sequence ID" value="MQN81153.1"/>
    <property type="molecule type" value="Genomic_DNA"/>
</dbReference>